<evidence type="ECO:0000313" key="3">
    <source>
        <dbReference type="Proteomes" id="UP000297299"/>
    </source>
</evidence>
<organism evidence="2 3">
    <name type="scientific">Botryotinia calthae</name>
    <dbReference type="NCBI Taxonomy" id="38488"/>
    <lineage>
        <taxon>Eukaryota</taxon>
        <taxon>Fungi</taxon>
        <taxon>Dikarya</taxon>
        <taxon>Ascomycota</taxon>
        <taxon>Pezizomycotina</taxon>
        <taxon>Leotiomycetes</taxon>
        <taxon>Helotiales</taxon>
        <taxon>Sclerotiniaceae</taxon>
        <taxon>Botryotinia</taxon>
    </lineage>
</organism>
<dbReference type="Proteomes" id="UP000297299">
    <property type="component" value="Unassembled WGS sequence"/>
</dbReference>
<feature type="signal peptide" evidence="1">
    <location>
        <begin position="1"/>
        <end position="22"/>
    </location>
</feature>
<proteinExistence type="predicted"/>
<keyword evidence="3" id="KW-1185">Reference proteome</keyword>
<feature type="chain" id="PRO_5021465430" description="Fungal N-terminal domain-containing protein" evidence="1">
    <location>
        <begin position="23"/>
        <end position="105"/>
    </location>
</feature>
<dbReference type="OrthoDB" id="194358at2759"/>
<comment type="caution">
    <text evidence="2">The sequence shown here is derived from an EMBL/GenBank/DDBJ whole genome shotgun (WGS) entry which is preliminary data.</text>
</comment>
<protein>
    <recommendedName>
        <fullName evidence="4">Fungal N-terminal domain-containing protein</fullName>
    </recommendedName>
</protein>
<evidence type="ECO:0000256" key="1">
    <source>
        <dbReference type="SAM" id="SignalP"/>
    </source>
</evidence>
<evidence type="ECO:0000313" key="2">
    <source>
        <dbReference type="EMBL" id="TEY37814.1"/>
    </source>
</evidence>
<dbReference type="AlphaFoldDB" id="A0A4Y8CM12"/>
<accession>A0A4Y8CM12</accession>
<keyword evidence="1" id="KW-0732">Signal</keyword>
<name>A0A4Y8CM12_9HELO</name>
<gene>
    <name evidence="2" type="ORF">BOTCAL_0505g00050</name>
</gene>
<reference evidence="2 3" key="1">
    <citation type="submission" date="2017-11" db="EMBL/GenBank/DDBJ databases">
        <title>Comparative genomics of Botrytis spp.</title>
        <authorList>
            <person name="Valero-Jimenez C.A."/>
            <person name="Tapia P."/>
            <person name="Veloso J."/>
            <person name="Silva-Moreno E."/>
            <person name="Staats M."/>
            <person name="Valdes J.H."/>
            <person name="Van Kan J.A.L."/>
        </authorList>
    </citation>
    <scope>NUCLEOTIDE SEQUENCE [LARGE SCALE GENOMIC DNA]</scope>
    <source>
        <strain evidence="2 3">MUCL2830</strain>
    </source>
</reference>
<evidence type="ECO:0008006" key="4">
    <source>
        <dbReference type="Google" id="ProtNLM"/>
    </source>
</evidence>
<sequence>MHPVSVLGLTASIIACIQLAQALSKKVGLYEHNRTDIERMPKTLRRFLVSYQGLKNIAAIDETVEKHAQQAPCDTRDIKENAQRIEDHIRDLEDDALDIRHDISL</sequence>
<dbReference type="EMBL" id="PHWZ01000504">
    <property type="protein sequence ID" value="TEY37814.1"/>
    <property type="molecule type" value="Genomic_DNA"/>
</dbReference>